<name>A0A3N2DK90_9GAMM</name>
<gene>
    <name evidence="1" type="ORF">EDC56_2858</name>
</gene>
<accession>A0A3N2DK90</accession>
<sequence length="298" mass="33784">MNPLLHTLLVIVMLSFIRQALGMGSTAPAPLTAPRYVDLGGNQFQFALPEDFSRDMPAEPLVTQLNVDDASRFTPPNHGLLLQRWWDIKQPGWFGKNLGTIMLSINVLPKPQNTEQLLDDSPYGLHDRLGFMLMLNQVLYERYPDSRIFKDGEPPLYSPSAFVFMLGAKLQSGFRNQTANQQQWTRYDVSGPEALIIANYAIPLTPGCFLEASFHYSPNRHIPPRLFGDIAFEKMRPVIESFAIQYKADNPMQAVVGGQWLEQTPDQVLQQHETVIGPRLFGEQSYRGMLEHRALLLE</sequence>
<evidence type="ECO:0000313" key="2">
    <source>
        <dbReference type="Proteomes" id="UP000275394"/>
    </source>
</evidence>
<protein>
    <submittedName>
        <fullName evidence="1">Uncharacterized protein</fullName>
    </submittedName>
</protein>
<evidence type="ECO:0000313" key="1">
    <source>
        <dbReference type="EMBL" id="ROS00220.1"/>
    </source>
</evidence>
<proteinExistence type="predicted"/>
<comment type="caution">
    <text evidence="1">The sequence shown here is derived from an EMBL/GenBank/DDBJ whole genome shotgun (WGS) entry which is preliminary data.</text>
</comment>
<dbReference type="OrthoDB" id="5703430at2"/>
<keyword evidence="2" id="KW-1185">Reference proteome</keyword>
<dbReference type="EMBL" id="RKHR01000005">
    <property type="protein sequence ID" value="ROS00220.1"/>
    <property type="molecule type" value="Genomic_DNA"/>
</dbReference>
<reference evidence="1 2" key="1">
    <citation type="submission" date="2018-11" db="EMBL/GenBank/DDBJ databases">
        <title>Genomic Encyclopedia of Type Strains, Phase IV (KMG-IV): sequencing the most valuable type-strain genomes for metagenomic binning, comparative biology and taxonomic classification.</title>
        <authorList>
            <person name="Goeker M."/>
        </authorList>
    </citation>
    <scope>NUCLEOTIDE SEQUENCE [LARGE SCALE GENOMIC DNA]</scope>
    <source>
        <strain evidence="1 2">DSM 100316</strain>
    </source>
</reference>
<dbReference type="Proteomes" id="UP000275394">
    <property type="component" value="Unassembled WGS sequence"/>
</dbReference>
<dbReference type="AlphaFoldDB" id="A0A3N2DK90"/>
<organism evidence="1 2">
    <name type="scientific">Sinobacterium caligoides</name>
    <dbReference type="NCBI Taxonomy" id="933926"/>
    <lineage>
        <taxon>Bacteria</taxon>
        <taxon>Pseudomonadati</taxon>
        <taxon>Pseudomonadota</taxon>
        <taxon>Gammaproteobacteria</taxon>
        <taxon>Cellvibrionales</taxon>
        <taxon>Spongiibacteraceae</taxon>
        <taxon>Sinobacterium</taxon>
    </lineage>
</organism>